<dbReference type="InterPro" id="IPR022385">
    <property type="entry name" value="Rhs_assc_core"/>
</dbReference>
<dbReference type="AlphaFoldDB" id="A0A365YD91"/>
<evidence type="ECO:0000313" key="1">
    <source>
        <dbReference type="EMBL" id="RBL99983.1"/>
    </source>
</evidence>
<dbReference type="NCBIfam" id="TIGR01643">
    <property type="entry name" value="YD_repeat_2x"/>
    <property type="match status" value="5"/>
</dbReference>
<organism evidence="1 2">
    <name type="scientific">Glutamicibacter soli</name>
    <dbReference type="NCBI Taxonomy" id="453836"/>
    <lineage>
        <taxon>Bacteria</taxon>
        <taxon>Bacillati</taxon>
        <taxon>Actinomycetota</taxon>
        <taxon>Actinomycetes</taxon>
        <taxon>Micrococcales</taxon>
        <taxon>Micrococcaceae</taxon>
        <taxon>Glutamicibacter</taxon>
    </lineage>
</organism>
<dbReference type="EMBL" id="POAF01000006">
    <property type="protein sequence ID" value="RBL99983.1"/>
    <property type="molecule type" value="Genomic_DNA"/>
</dbReference>
<sequence length="733" mass="76160">MSNVQPSYPLGAVTTREYDAVDRVIAETDPLGRRTTAGYDAAGRPTWQQDPHGRLSATASAGNTLVQLQRDAANRCVRITDATRGDGRTAHTDANGRRTRWQRDAAGRVSAVQHPVFGTVSYAYDLSGNLVGAVAGDLAQYWDYRGGVLVAHRLAGPDGMETSTLERDEDGRITAIHDADGTTAYAYDAACQLVRMSGADGTVTEWRYAAAGRLARETVDGQTRDYEYDAAGQLRVRSTDDTATTYDYDGAGRRTAAHAQDGTTRYQWSAMGTLREVERTAATGTTRHELWVDALGELAEVDGTGLWWDTAEYAPRVLSVGGLSVTAMPGGLAAVDGTLLSAGWRGEHPTAAANPWALAGQSLPGLSEGLGLAANGGVQVAGLDWLGARAYDPSTRGFLSVDPLEPVIGAGWAANPYSYAGNDPLHAIDPLGLRPVTEDELTAYRESNNGALAAAGDWMSENWEYVVAGAAIVVGVGLMFTGVGGPAGLALMAGAGALVSGGISVASQKHQNGTVDWGKAGVDAAIGGVSGAFGAGTGALVAAKYGGGLAARAAVGASSGAVEGGVSGVAGYAVGDGPHTVQGYVQSGLTGAGIGGITGGVTGYKPAWLNRDTASTFRFGIYRSGYTHGETLLYRAGDSTSTSPWGRFWSSDRPVSIEQVRNDKAVLPVWPTGDASPIDSAYRASFTPGTTTYSGTVAPQTGNDGTIYPGGTNQTYIPNPWDRGEIIESWQLN</sequence>
<dbReference type="Gene3D" id="2.180.10.10">
    <property type="entry name" value="RHS repeat-associated core"/>
    <property type="match status" value="4"/>
</dbReference>
<dbReference type="Proteomes" id="UP000252167">
    <property type="component" value="Unassembled WGS sequence"/>
</dbReference>
<proteinExistence type="predicted"/>
<gene>
    <name evidence="1" type="ORF">C1H84_12650</name>
</gene>
<reference evidence="1 2" key="1">
    <citation type="submission" date="2018-01" db="EMBL/GenBank/DDBJ databases">
        <title>Glutamicibacter soli strain NHPC-3 Whole genome sequence and assembly.</title>
        <authorList>
            <person name="Choudhury P."/>
            <person name="Gupta D."/>
            <person name="Sengupta K."/>
            <person name="Jawed A."/>
            <person name="Sultana N."/>
            <person name="Saha P."/>
        </authorList>
    </citation>
    <scope>NUCLEOTIDE SEQUENCE [LARGE SCALE GENOMIC DNA]</scope>
    <source>
        <strain evidence="1 2">NHPC-3</strain>
    </source>
</reference>
<dbReference type="Pfam" id="PF05593">
    <property type="entry name" value="RHS_repeat"/>
    <property type="match status" value="4"/>
</dbReference>
<name>A0A365YD91_9MICC</name>
<dbReference type="PANTHER" id="PTHR32305:SF15">
    <property type="entry name" value="PROTEIN RHSA-RELATED"/>
    <property type="match status" value="1"/>
</dbReference>
<dbReference type="NCBIfam" id="TIGR03696">
    <property type="entry name" value="Rhs_assc_core"/>
    <property type="match status" value="1"/>
</dbReference>
<dbReference type="InterPro" id="IPR050708">
    <property type="entry name" value="T6SS_VgrG/RHS"/>
</dbReference>
<dbReference type="InterPro" id="IPR006530">
    <property type="entry name" value="YD"/>
</dbReference>
<comment type="caution">
    <text evidence="1">The sequence shown here is derived from an EMBL/GenBank/DDBJ whole genome shotgun (WGS) entry which is preliminary data.</text>
</comment>
<keyword evidence="2" id="KW-1185">Reference proteome</keyword>
<evidence type="ECO:0008006" key="3">
    <source>
        <dbReference type="Google" id="ProtNLM"/>
    </source>
</evidence>
<accession>A0A365YD91</accession>
<dbReference type="PANTHER" id="PTHR32305">
    <property type="match status" value="1"/>
</dbReference>
<evidence type="ECO:0000313" key="2">
    <source>
        <dbReference type="Proteomes" id="UP000252167"/>
    </source>
</evidence>
<protein>
    <recommendedName>
        <fullName evidence="3">Type IV secretion protein Rhs</fullName>
    </recommendedName>
</protein>
<dbReference type="InterPro" id="IPR031325">
    <property type="entry name" value="RHS_repeat"/>
</dbReference>
<dbReference type="RefSeq" id="WP_113607564.1">
    <property type="nucleotide sequence ID" value="NZ_POAF01000006.1"/>
</dbReference>